<feature type="region of interest" description="Disordered" evidence="1">
    <location>
        <begin position="60"/>
        <end position="83"/>
    </location>
</feature>
<proteinExistence type="predicted"/>
<organism evidence="4 5">
    <name type="scientific">Streptomyces rubiginosohelvolus</name>
    <dbReference type="NCBI Taxonomy" id="67362"/>
    <lineage>
        <taxon>Bacteria</taxon>
        <taxon>Bacillati</taxon>
        <taxon>Actinomycetota</taxon>
        <taxon>Actinomycetes</taxon>
        <taxon>Kitasatosporales</taxon>
        <taxon>Streptomycetaceae</taxon>
        <taxon>Streptomyces</taxon>
    </lineage>
</organism>
<evidence type="ECO:0000313" key="5">
    <source>
        <dbReference type="Proteomes" id="UP000624183"/>
    </source>
</evidence>
<protein>
    <submittedName>
        <fullName evidence="4">Membrane protein</fullName>
    </submittedName>
</protein>
<dbReference type="EMBL" id="BMUW01000001">
    <property type="protein sequence ID" value="GGZ40373.1"/>
    <property type="molecule type" value="Genomic_DNA"/>
</dbReference>
<accession>A0ABQ3BHN7</accession>
<feature type="transmembrane region" description="Helical" evidence="2">
    <location>
        <begin position="39"/>
        <end position="56"/>
    </location>
</feature>
<dbReference type="Pfam" id="PF21537">
    <property type="entry name" value="DUF1980_C"/>
    <property type="match status" value="1"/>
</dbReference>
<evidence type="ECO:0000313" key="4">
    <source>
        <dbReference type="EMBL" id="GGZ40373.1"/>
    </source>
</evidence>
<evidence type="ECO:0000256" key="2">
    <source>
        <dbReference type="SAM" id="Phobius"/>
    </source>
</evidence>
<evidence type="ECO:0000259" key="3">
    <source>
        <dbReference type="Pfam" id="PF21537"/>
    </source>
</evidence>
<feature type="transmembrane region" description="Helical" evidence="2">
    <location>
        <begin position="90"/>
        <end position="112"/>
    </location>
</feature>
<gene>
    <name evidence="4" type="primary">ycgQ</name>
    <name evidence="4" type="ORF">GCM10010328_13410</name>
</gene>
<sequence length="256" mass="27989">MKRLTQAILLVLSGTGLLHIALLTDLYLRYVKEWMRPMLIASGVLLLLLGAAEVWSHRRPGAARARDRGEQGTYEDPDGHPHDHSGVPRAAWLLLLPALSMLLYAPPALGAYTASRQTSQPVAVQQDHFEPLPEVSPLPLTLGDFATRVRQDPEQAVKGRSIQMTGFVTPVERGEGWDLTRLLINCCSADAQAVKVRIHGGETPPADTWVTVVGTWRPDGMLGTSSAAVALDARTVRTIDRPADWYRDALVLPLAD</sequence>
<reference evidence="5" key="1">
    <citation type="journal article" date="2019" name="Int. J. Syst. Evol. Microbiol.">
        <title>The Global Catalogue of Microorganisms (GCM) 10K type strain sequencing project: providing services to taxonomists for standard genome sequencing and annotation.</title>
        <authorList>
            <consortium name="The Broad Institute Genomics Platform"/>
            <consortium name="The Broad Institute Genome Sequencing Center for Infectious Disease"/>
            <person name="Wu L."/>
            <person name="Ma J."/>
        </authorList>
    </citation>
    <scope>NUCLEOTIDE SEQUENCE [LARGE SCALE GENOMIC DNA]</scope>
    <source>
        <strain evidence="5">JCM 4602</strain>
    </source>
</reference>
<evidence type="ECO:0000256" key="1">
    <source>
        <dbReference type="SAM" id="MobiDB-lite"/>
    </source>
</evidence>
<dbReference type="InterPro" id="IPR015402">
    <property type="entry name" value="DUF1980"/>
</dbReference>
<keyword evidence="2" id="KW-0812">Transmembrane</keyword>
<keyword evidence="5" id="KW-1185">Reference proteome</keyword>
<feature type="domain" description="DUF1980" evidence="3">
    <location>
        <begin position="157"/>
        <end position="246"/>
    </location>
</feature>
<dbReference type="Proteomes" id="UP000624183">
    <property type="component" value="Unassembled WGS sequence"/>
</dbReference>
<name>A0ABQ3BHN7_9ACTN</name>
<keyword evidence="2" id="KW-1133">Transmembrane helix</keyword>
<keyword evidence="2" id="KW-0472">Membrane</keyword>
<comment type="caution">
    <text evidence="4">The sequence shown here is derived from an EMBL/GenBank/DDBJ whole genome shotgun (WGS) entry which is preliminary data.</text>
</comment>
<dbReference type="NCBIfam" id="TIGR03943">
    <property type="entry name" value="TIGR03943 family putative permease subunit"/>
    <property type="match status" value="1"/>
</dbReference>
<dbReference type="InterPro" id="IPR048447">
    <property type="entry name" value="DUF1980_C"/>
</dbReference>